<comment type="caution">
    <text evidence="4">The sequence shown here is derived from an EMBL/GenBank/DDBJ whole genome shotgun (WGS) entry which is preliminary data.</text>
</comment>
<dbReference type="RefSeq" id="WP_096824640.1">
    <property type="nucleotide sequence ID" value="NZ_SCHC01000785.1"/>
</dbReference>
<evidence type="ECO:0000256" key="3">
    <source>
        <dbReference type="ARBA" id="ARBA00023026"/>
    </source>
</evidence>
<dbReference type="GO" id="GO:0031640">
    <property type="term" value="P:killing of cells of another organism"/>
    <property type="evidence" value="ECO:0007669"/>
    <property type="project" value="UniProtKB-KW"/>
</dbReference>
<dbReference type="AlphaFoldDB" id="A0A7Z7YRW6"/>
<dbReference type="InterPro" id="IPR031429">
    <property type="entry name" value="PSM_alpha"/>
</dbReference>
<reference evidence="4 5" key="1">
    <citation type="journal article" date="2019" name="Sci. Transl. Med.">
        <title>Quorum sensing between bacterial species on the skin protects against epidermal injury in atopic dermatitis.</title>
        <authorList>
            <person name="Williams M.R."/>
        </authorList>
    </citation>
    <scope>NUCLEOTIDE SEQUENCE [LARGE SCALE GENOMIC DNA]</scope>
    <source>
        <strain evidence="4 5">H8</strain>
    </source>
</reference>
<evidence type="ECO:0000313" key="4">
    <source>
        <dbReference type="EMBL" id="TBW67824.1"/>
    </source>
</evidence>
<keyword evidence="3" id="KW-0843">Virulence</keyword>
<evidence type="ECO:0000256" key="1">
    <source>
        <dbReference type="ARBA" id="ARBA00005282"/>
    </source>
</evidence>
<protein>
    <submittedName>
        <fullName evidence="4">Alpha-1/alpha-2 family phenol-soluble modulin</fullName>
    </submittedName>
</protein>
<gene>
    <name evidence="4" type="ORF">EQ811_16665</name>
</gene>
<comment type="similarity">
    <text evidence="1">Belongs to the phenol-soluble modulin alpha peptides family.</text>
</comment>
<accession>A0A7Z7YRW6</accession>
<dbReference type="EMBL" id="SCHC01000785">
    <property type="protein sequence ID" value="TBW67824.1"/>
    <property type="molecule type" value="Genomic_DNA"/>
</dbReference>
<dbReference type="NCBIfam" id="NF033425">
    <property type="entry name" value="PSM_alpha_1_2"/>
    <property type="match status" value="1"/>
</dbReference>
<name>A0A7Z7YRW6_STACP</name>
<sequence>MADVIAKIVEIVKGLIDQFTQK</sequence>
<dbReference type="Pfam" id="PF17063">
    <property type="entry name" value="PSMalpha"/>
    <property type="match status" value="1"/>
</dbReference>
<dbReference type="Proteomes" id="UP000291949">
    <property type="component" value="Unassembled WGS sequence"/>
</dbReference>
<proteinExistence type="inferred from homology"/>
<evidence type="ECO:0000256" key="2">
    <source>
        <dbReference type="ARBA" id="ARBA00022852"/>
    </source>
</evidence>
<organism evidence="4 5">
    <name type="scientific">Staphylococcus capitis</name>
    <dbReference type="NCBI Taxonomy" id="29388"/>
    <lineage>
        <taxon>Bacteria</taxon>
        <taxon>Bacillati</taxon>
        <taxon>Bacillota</taxon>
        <taxon>Bacilli</taxon>
        <taxon>Bacillales</taxon>
        <taxon>Staphylococcaceae</taxon>
        <taxon>Staphylococcus</taxon>
    </lineage>
</organism>
<keyword evidence="2" id="KW-0204">Cytolysis</keyword>
<evidence type="ECO:0000313" key="5">
    <source>
        <dbReference type="Proteomes" id="UP000291949"/>
    </source>
</evidence>
<dbReference type="GeneID" id="300356839"/>